<evidence type="ECO:0000313" key="2">
    <source>
        <dbReference type="Proteomes" id="UP000698028"/>
    </source>
</evidence>
<dbReference type="RefSeq" id="WP_218633372.1">
    <property type="nucleotide sequence ID" value="NZ_JAHVAH010000001.1"/>
</dbReference>
<dbReference type="EMBL" id="JAHVAH010000001">
    <property type="protein sequence ID" value="MBW0145471.1"/>
    <property type="molecule type" value="Genomic_DNA"/>
</dbReference>
<comment type="caution">
    <text evidence="1">The sequence shown here is derived from an EMBL/GenBank/DDBJ whole genome shotgun (WGS) entry which is preliminary data.</text>
</comment>
<dbReference type="InterPro" id="IPR007709">
    <property type="entry name" value="N-FG_amidohydro"/>
</dbReference>
<protein>
    <submittedName>
        <fullName evidence="1">N-formylglutamate amidohydrolase</fullName>
    </submittedName>
</protein>
<name>A0ABS6V7F4_9SPHN</name>
<evidence type="ECO:0000313" key="1">
    <source>
        <dbReference type="EMBL" id="MBW0145471.1"/>
    </source>
</evidence>
<reference evidence="1 2" key="1">
    <citation type="submission" date="2021-07" db="EMBL/GenBank/DDBJ databases">
        <title>The draft genome sequence of Sphingomicrobium sp. B8.</title>
        <authorList>
            <person name="Mu L."/>
        </authorList>
    </citation>
    <scope>NUCLEOTIDE SEQUENCE [LARGE SCALE GENOMIC DNA]</scope>
    <source>
        <strain evidence="1 2">B8</strain>
    </source>
</reference>
<keyword evidence="2" id="KW-1185">Reference proteome</keyword>
<accession>A0ABS6V7F4</accession>
<dbReference type="Proteomes" id="UP000698028">
    <property type="component" value="Unassembled WGS sequence"/>
</dbReference>
<sequence>MRPRSAFDQMLERHLSIDVAKRHAYFCATMNEPPLPTPTMVHGNDGSPVILSMPHSGRDIPDWLASRAVGGRDALLSLSDPYVDAIAAPFLDEGLAAVIAHAPRAAIDPNRRPDELDPMIADGPPPPPGSKAANGIGLIPSRGRGRKPLWKTQIGTANVAKRLRSAWDPYHEALGALIEQSLARHGQAILLDLHSMPPARRGLPRVVLGDRHGKSANADLVEAIRRALVDVGEECALNHPYAGGAIVAMHGDPDRHVHAVQVEFDRSLYLEPRLRQPGPGLARARRLLAAIIDAATPDEAHTLAAE</sequence>
<proteinExistence type="predicted"/>
<dbReference type="Pfam" id="PF05013">
    <property type="entry name" value="FGase"/>
    <property type="match status" value="1"/>
</dbReference>
<gene>
    <name evidence="1" type="ORF">KTQ36_09210</name>
</gene>
<organism evidence="1 2">
    <name type="scientific">Sphingomicrobium clamense</name>
    <dbReference type="NCBI Taxonomy" id="2851013"/>
    <lineage>
        <taxon>Bacteria</taxon>
        <taxon>Pseudomonadati</taxon>
        <taxon>Pseudomonadota</taxon>
        <taxon>Alphaproteobacteria</taxon>
        <taxon>Sphingomonadales</taxon>
        <taxon>Sphingomonadaceae</taxon>
        <taxon>Sphingomicrobium</taxon>
    </lineage>
</organism>